<accession>A0ABD1ZY83</accession>
<keyword evidence="1" id="KW-1133">Transmembrane helix</keyword>
<feature type="transmembrane region" description="Helical" evidence="1">
    <location>
        <begin position="263"/>
        <end position="286"/>
    </location>
</feature>
<evidence type="ECO:0000313" key="3">
    <source>
        <dbReference type="Proteomes" id="UP001607302"/>
    </source>
</evidence>
<comment type="caution">
    <text evidence="2">The sequence shown here is derived from an EMBL/GenBank/DDBJ whole genome shotgun (WGS) entry which is preliminary data.</text>
</comment>
<evidence type="ECO:0000256" key="1">
    <source>
        <dbReference type="SAM" id="Phobius"/>
    </source>
</evidence>
<name>A0ABD1ZY83_VESSQ</name>
<dbReference type="EMBL" id="JAUDFV010000158">
    <property type="protein sequence ID" value="KAL2713328.1"/>
    <property type="molecule type" value="Genomic_DNA"/>
</dbReference>
<keyword evidence="3" id="KW-1185">Reference proteome</keyword>
<keyword evidence="1" id="KW-0812">Transmembrane</keyword>
<keyword evidence="1" id="KW-0472">Membrane</keyword>
<sequence length="500" mass="56016">MFCKPHPLVSNLQTLMVDSIDVDFRWFERRRKLFAFQSHNRSERSRLMELLPSSTLTLRHKKSCLYSGTTVSVREVKVRVDDIACVPPTHSSLVSIEAIAADARSTSPFRDDVESRECSKTLRLYQGRGMAVLSVPVSPTFRKFVKSCDNVSFRVVLEPATLITPTQQLLETIRSFLSFGLCFSKSFFECRTPPCNIKVSLLITCPSSSLFPESIPPSVIVGFSLTSKDKELSEVSIFSGGLGARLFRLLLFFDCPTRTSTSMIFDTSGGFGALLLPLTCTLPLLARRKLVNSSSRPTGSSITVTLTPPSRTTLDTPLRDALILFPLLLLLLPLLLPLLLLLLPPPPLPPPPPTPPTPPLYDREYLIDTKRGISDEREPQPLFPVLHNPHIVRVYFANLAHSDIPHLPSPPLRSSPYPSVSPFETWLEPCSVVKTFFIITDTIRLKKAKPRKQILSSNFCFLRGGIRIDLLNRRLPCKKYGACVSLYPIDRSTFQLHNEI</sequence>
<dbReference type="Proteomes" id="UP001607302">
    <property type="component" value="Unassembled WGS sequence"/>
</dbReference>
<evidence type="ECO:0000313" key="2">
    <source>
        <dbReference type="EMBL" id="KAL2713328.1"/>
    </source>
</evidence>
<organism evidence="2 3">
    <name type="scientific">Vespula squamosa</name>
    <name type="common">Southern yellow jacket</name>
    <name type="synonym">Wasp</name>
    <dbReference type="NCBI Taxonomy" id="30214"/>
    <lineage>
        <taxon>Eukaryota</taxon>
        <taxon>Metazoa</taxon>
        <taxon>Ecdysozoa</taxon>
        <taxon>Arthropoda</taxon>
        <taxon>Hexapoda</taxon>
        <taxon>Insecta</taxon>
        <taxon>Pterygota</taxon>
        <taxon>Neoptera</taxon>
        <taxon>Endopterygota</taxon>
        <taxon>Hymenoptera</taxon>
        <taxon>Apocrita</taxon>
        <taxon>Aculeata</taxon>
        <taxon>Vespoidea</taxon>
        <taxon>Vespidae</taxon>
        <taxon>Vespinae</taxon>
        <taxon>Vespula</taxon>
    </lineage>
</organism>
<dbReference type="AlphaFoldDB" id="A0ABD1ZY83"/>
<reference evidence="2 3" key="1">
    <citation type="journal article" date="2024" name="Ann. Entomol. Soc. Am.">
        <title>Genomic analyses of the southern and eastern yellowjacket wasps (Hymenoptera: Vespidae) reveal evolutionary signatures of social life.</title>
        <authorList>
            <person name="Catto M.A."/>
            <person name="Caine P.B."/>
            <person name="Orr S.E."/>
            <person name="Hunt B.G."/>
            <person name="Goodisman M.A.D."/>
        </authorList>
    </citation>
    <scope>NUCLEOTIDE SEQUENCE [LARGE SCALE GENOMIC DNA]</scope>
    <source>
        <strain evidence="2">233</strain>
        <tissue evidence="2">Head and thorax</tissue>
    </source>
</reference>
<gene>
    <name evidence="2" type="ORF">V1478_017026</name>
</gene>
<feature type="transmembrane region" description="Helical" evidence="1">
    <location>
        <begin position="321"/>
        <end position="343"/>
    </location>
</feature>
<protein>
    <submittedName>
        <fullName evidence="2">Uncharacterized protein</fullName>
    </submittedName>
</protein>
<proteinExistence type="predicted"/>